<dbReference type="OrthoDB" id="9810191at2"/>
<dbReference type="InterPro" id="IPR009080">
    <property type="entry name" value="tRNAsynth_Ia_anticodon-bd"/>
</dbReference>
<comment type="catalytic activity">
    <reaction evidence="9 10">
        <text>tRNA(Met) + L-methionine + ATP = L-methionyl-tRNA(Met) + AMP + diphosphate</text>
        <dbReference type="Rhea" id="RHEA:13481"/>
        <dbReference type="Rhea" id="RHEA-COMP:9667"/>
        <dbReference type="Rhea" id="RHEA-COMP:9698"/>
        <dbReference type="ChEBI" id="CHEBI:30616"/>
        <dbReference type="ChEBI" id="CHEBI:33019"/>
        <dbReference type="ChEBI" id="CHEBI:57844"/>
        <dbReference type="ChEBI" id="CHEBI:78442"/>
        <dbReference type="ChEBI" id="CHEBI:78530"/>
        <dbReference type="ChEBI" id="CHEBI:456215"/>
        <dbReference type="EC" id="6.1.1.10"/>
    </reaction>
</comment>
<dbReference type="InterPro" id="IPR023457">
    <property type="entry name" value="Met-tRNA_synth_2"/>
</dbReference>
<comment type="subcellular location">
    <subcellularLocation>
        <location evidence="2 10">Cytoplasm</location>
    </subcellularLocation>
</comment>
<dbReference type="InterPro" id="IPR001412">
    <property type="entry name" value="aa-tRNA-synth_I_CS"/>
</dbReference>
<dbReference type="Gene3D" id="2.170.220.10">
    <property type="match status" value="1"/>
</dbReference>
<keyword evidence="7 10" id="KW-0648">Protein biosynthesis</keyword>
<comment type="function">
    <text evidence="1 10">Is required not only for elongation of protein synthesis but also for the initiation of all mRNA translation through initiator tRNA(fMet) aminoacylation.</text>
</comment>
<dbReference type="EMBL" id="AMRM01000014">
    <property type="protein sequence ID" value="EKF18352.1"/>
    <property type="molecule type" value="Genomic_DNA"/>
</dbReference>
<dbReference type="Gene3D" id="3.40.50.620">
    <property type="entry name" value="HUPs"/>
    <property type="match status" value="1"/>
</dbReference>
<dbReference type="GO" id="GO:0004825">
    <property type="term" value="F:methionine-tRNA ligase activity"/>
    <property type="evidence" value="ECO:0007669"/>
    <property type="project" value="UniProtKB-UniRule"/>
</dbReference>
<dbReference type="CDD" id="cd07957">
    <property type="entry name" value="Anticodon_Ia_Met"/>
    <property type="match status" value="1"/>
</dbReference>
<dbReference type="EC" id="6.1.1.10" evidence="10"/>
<dbReference type="PANTHER" id="PTHR43326:SF1">
    <property type="entry name" value="METHIONINE--TRNA LIGASE, MITOCHONDRIAL"/>
    <property type="match status" value="1"/>
</dbReference>
<comment type="subunit">
    <text evidence="10">Monomer.</text>
</comment>
<gene>
    <name evidence="10" type="primary">metG</name>
    <name evidence="13" type="ORF">NA2_13185</name>
</gene>
<dbReference type="HAMAP" id="MF_01228">
    <property type="entry name" value="Met_tRNA_synth_type2"/>
    <property type="match status" value="1"/>
</dbReference>
<comment type="similarity">
    <text evidence="10">Belongs to the class-I aminoacyl-tRNA synthetase family. MetG type 2B subfamily.</text>
</comment>
<evidence type="ECO:0000313" key="13">
    <source>
        <dbReference type="EMBL" id="EKF18352.1"/>
    </source>
</evidence>
<keyword evidence="8 10" id="KW-0030">Aminoacyl-tRNA synthetase</keyword>
<dbReference type="NCBIfam" id="NF008900">
    <property type="entry name" value="PRK12267.1"/>
    <property type="match status" value="1"/>
</dbReference>
<dbReference type="PRINTS" id="PR01041">
    <property type="entry name" value="TRNASYNTHMET"/>
</dbReference>
<dbReference type="Pfam" id="PF09334">
    <property type="entry name" value="tRNA-synt_1g"/>
    <property type="match status" value="2"/>
</dbReference>
<keyword evidence="5 10" id="KW-0547">Nucleotide-binding</keyword>
<evidence type="ECO:0000256" key="8">
    <source>
        <dbReference type="ARBA" id="ARBA00023146"/>
    </source>
</evidence>
<name>K2MM91_9HYPH</name>
<dbReference type="STRING" id="391937.NA2_13185"/>
<dbReference type="PANTHER" id="PTHR43326">
    <property type="entry name" value="METHIONYL-TRNA SYNTHETASE"/>
    <property type="match status" value="1"/>
</dbReference>
<feature type="short sequence motif" description="'KMSKS' region" evidence="10">
    <location>
        <begin position="300"/>
        <end position="304"/>
    </location>
</feature>
<reference evidence="13 14" key="1">
    <citation type="journal article" date="2012" name="J. Bacteriol.">
        <title>Genome Sequence of Nitratireductor pacificus Type Strain pht-3B.</title>
        <authorList>
            <person name="Lai Q."/>
            <person name="Li G."/>
            <person name="Shao Z."/>
        </authorList>
    </citation>
    <scope>NUCLEOTIDE SEQUENCE [LARGE SCALE GENOMIC DNA]</scope>
    <source>
        <strain evidence="14">pht-3B</strain>
    </source>
</reference>
<dbReference type="eggNOG" id="COG0143">
    <property type="taxonomic scope" value="Bacteria"/>
</dbReference>
<evidence type="ECO:0000256" key="7">
    <source>
        <dbReference type="ARBA" id="ARBA00022917"/>
    </source>
</evidence>
<dbReference type="AlphaFoldDB" id="K2MM91"/>
<dbReference type="Proteomes" id="UP000006786">
    <property type="component" value="Unassembled WGS sequence"/>
</dbReference>
<dbReference type="InterPro" id="IPR014758">
    <property type="entry name" value="Met-tRNA_synth"/>
</dbReference>
<feature type="domain" description="Methionyl/Leucyl tRNA synthetase" evidence="11">
    <location>
        <begin position="7"/>
        <end position="139"/>
    </location>
</feature>
<proteinExistence type="inferred from homology"/>
<dbReference type="InterPro" id="IPR014729">
    <property type="entry name" value="Rossmann-like_a/b/a_fold"/>
</dbReference>
<dbReference type="CDD" id="cd00814">
    <property type="entry name" value="MetRS_core"/>
    <property type="match status" value="1"/>
</dbReference>
<dbReference type="GO" id="GO:0005524">
    <property type="term" value="F:ATP binding"/>
    <property type="evidence" value="ECO:0007669"/>
    <property type="project" value="UniProtKB-UniRule"/>
</dbReference>
<evidence type="ECO:0000256" key="1">
    <source>
        <dbReference type="ARBA" id="ARBA00003314"/>
    </source>
</evidence>
<protein>
    <recommendedName>
        <fullName evidence="10">Methionine--tRNA ligase</fullName>
        <ecNumber evidence="10">6.1.1.10</ecNumber>
    </recommendedName>
    <alternativeName>
        <fullName evidence="10">Methionyl-tRNA synthetase</fullName>
        <shortName evidence="10">MetRS</shortName>
    </alternativeName>
</protein>
<dbReference type="SUPFAM" id="SSF47323">
    <property type="entry name" value="Anticodon-binding domain of a subclass of class I aminoacyl-tRNA synthetases"/>
    <property type="match status" value="1"/>
</dbReference>
<evidence type="ECO:0000259" key="11">
    <source>
        <dbReference type="Pfam" id="PF09334"/>
    </source>
</evidence>
<dbReference type="InterPro" id="IPR033911">
    <property type="entry name" value="MetRS_core"/>
</dbReference>
<dbReference type="Gene3D" id="1.10.730.10">
    <property type="entry name" value="Isoleucyl-tRNA Synthetase, Domain 1"/>
    <property type="match status" value="1"/>
</dbReference>
<dbReference type="FunFam" id="2.170.220.10:FF:000001">
    <property type="entry name" value="methionine--tRNA ligase, mitochondrial"/>
    <property type="match status" value="1"/>
</dbReference>
<sequence length="519" mass="57796">MAREKFYITTPIFYPNGKPHIGHAYTVIATDAMARFQRLDNKDVFFLTGTDEHGLKMQQTADKEGVAPLALADRNAAVFRSMVEAVGGSNDQFIRTTEERHRRASQAIWQKMADNGDIYLDRYSGWYSVRQEAYFDESETTIGEDGVRREPLGSPVEWNEEETYFFRLSAYQERLLAHYEANPDFIGPVERRNEVMSFVRSGLRDLSISRSTFNWGIPVPGDEKHVMYVWVDALTNYITAAGYPDTDAASWSCWPADVHVIGKDIVRFHAVYWPAFLMSAGIPLPKRVYAHGFLFNRGEKMSKSVGNVVDPFALIEHYGLDQVRYFFLREVPFGQDGSYSHDAIVNRSNADLANDLGNLAQRSLSMIAKNCGGKVPEKGTLEDVDLAILAAADAALGAARKAMGNQAIHTALAAIFAVVAEANRYFAGQEPWSLKKTDPARMETVLYTTAEVVRRVAILCQPFIPGSAAKLLDLLAVPVDKRSFQEVADAAALVSGQELPAPQPVFPRYVEEKKEGEGA</sequence>
<keyword evidence="4 10" id="KW-0436">Ligase</keyword>
<evidence type="ECO:0000313" key="14">
    <source>
        <dbReference type="Proteomes" id="UP000006786"/>
    </source>
</evidence>
<dbReference type="RefSeq" id="WP_008597474.1">
    <property type="nucleotide sequence ID" value="NZ_AMRM01000014.1"/>
</dbReference>
<evidence type="ECO:0000256" key="5">
    <source>
        <dbReference type="ARBA" id="ARBA00022741"/>
    </source>
</evidence>
<evidence type="ECO:0000256" key="9">
    <source>
        <dbReference type="ARBA" id="ARBA00047364"/>
    </source>
</evidence>
<dbReference type="GO" id="GO:0006431">
    <property type="term" value="P:methionyl-tRNA aminoacylation"/>
    <property type="evidence" value="ECO:0007669"/>
    <property type="project" value="UniProtKB-UniRule"/>
</dbReference>
<evidence type="ECO:0000256" key="2">
    <source>
        <dbReference type="ARBA" id="ARBA00004496"/>
    </source>
</evidence>
<dbReference type="PATRIC" id="fig|391937.3.peg.2706"/>
<dbReference type="GO" id="GO:0005737">
    <property type="term" value="C:cytoplasm"/>
    <property type="evidence" value="ECO:0007669"/>
    <property type="project" value="UniProtKB-SubCell"/>
</dbReference>
<keyword evidence="14" id="KW-1185">Reference proteome</keyword>
<comment type="caution">
    <text evidence="13">The sequence shown here is derived from an EMBL/GenBank/DDBJ whole genome shotgun (WGS) entry which is preliminary data.</text>
</comment>
<comment type="caution">
    <text evidence="10">Lacks conserved residue(s) required for the propagation of feature annotation.</text>
</comment>
<dbReference type="InterPro" id="IPR041872">
    <property type="entry name" value="Anticodon_Met"/>
</dbReference>
<keyword evidence="6 10" id="KW-0067">ATP-binding</keyword>
<evidence type="ECO:0000256" key="6">
    <source>
        <dbReference type="ARBA" id="ARBA00022840"/>
    </source>
</evidence>
<evidence type="ECO:0000256" key="10">
    <source>
        <dbReference type="HAMAP-Rule" id="MF_01228"/>
    </source>
</evidence>
<feature type="domain" description="Methionyl-tRNA synthetase anticodon-binding" evidence="12">
    <location>
        <begin position="375"/>
        <end position="515"/>
    </location>
</feature>
<dbReference type="NCBIfam" id="TIGR00398">
    <property type="entry name" value="metG"/>
    <property type="match status" value="1"/>
</dbReference>
<organism evidence="13 14">
    <name type="scientific">Nitratireductor pacificus pht-3B</name>
    <dbReference type="NCBI Taxonomy" id="391937"/>
    <lineage>
        <taxon>Bacteria</taxon>
        <taxon>Pseudomonadati</taxon>
        <taxon>Pseudomonadota</taxon>
        <taxon>Alphaproteobacteria</taxon>
        <taxon>Hyphomicrobiales</taxon>
        <taxon>Phyllobacteriaceae</taxon>
        <taxon>Nitratireductor</taxon>
    </lineage>
</organism>
<dbReference type="InterPro" id="IPR015413">
    <property type="entry name" value="Methionyl/Leucyl_tRNA_Synth"/>
</dbReference>
<dbReference type="PROSITE" id="PS00178">
    <property type="entry name" value="AA_TRNA_LIGASE_I"/>
    <property type="match status" value="1"/>
</dbReference>
<dbReference type="Pfam" id="PF19303">
    <property type="entry name" value="Anticodon_3"/>
    <property type="match status" value="1"/>
</dbReference>
<keyword evidence="3 10" id="KW-0963">Cytoplasm</keyword>
<evidence type="ECO:0000259" key="12">
    <source>
        <dbReference type="Pfam" id="PF19303"/>
    </source>
</evidence>
<evidence type="ECO:0000256" key="4">
    <source>
        <dbReference type="ARBA" id="ARBA00022598"/>
    </source>
</evidence>
<dbReference type="SUPFAM" id="SSF52374">
    <property type="entry name" value="Nucleotidylyl transferase"/>
    <property type="match status" value="1"/>
</dbReference>
<accession>K2MM91</accession>
<feature type="domain" description="Methionyl/Leucyl tRNA synthetase" evidence="11">
    <location>
        <begin position="155"/>
        <end position="363"/>
    </location>
</feature>
<feature type="short sequence motif" description="'HIGH' region" evidence="10">
    <location>
        <begin position="13"/>
        <end position="23"/>
    </location>
</feature>
<evidence type="ECO:0000256" key="3">
    <source>
        <dbReference type="ARBA" id="ARBA00022490"/>
    </source>
</evidence>